<dbReference type="InParanoid" id="J9DLJ5"/>
<dbReference type="GO" id="GO:0005849">
    <property type="term" value="C:mRNA cleavage factor complex"/>
    <property type="evidence" value="ECO:0007669"/>
    <property type="project" value="TreeGrafter"/>
</dbReference>
<dbReference type="GO" id="GO:0005737">
    <property type="term" value="C:cytoplasm"/>
    <property type="evidence" value="ECO:0007669"/>
    <property type="project" value="TreeGrafter"/>
</dbReference>
<name>J9DLJ5_EDHAE</name>
<dbReference type="OrthoDB" id="2129491at2759"/>
<dbReference type="HOGENOM" id="CLU_583978_0_0_1"/>
<dbReference type="PANTHER" id="PTHR15921:SF3">
    <property type="entry name" value="PRE-MRNA CLEAVAGE COMPLEX 2 PROTEIN PCF11"/>
    <property type="match status" value="1"/>
</dbReference>
<gene>
    <name evidence="2" type="ORF">EDEG_00303</name>
</gene>
<dbReference type="Proteomes" id="UP000003163">
    <property type="component" value="Unassembled WGS sequence"/>
</dbReference>
<proteinExistence type="predicted"/>
<dbReference type="InterPro" id="IPR045154">
    <property type="entry name" value="PCF11-like"/>
</dbReference>
<feature type="compositionally biased region" description="Polar residues" evidence="1">
    <location>
        <begin position="10"/>
        <end position="20"/>
    </location>
</feature>
<accession>J9DLJ5</accession>
<evidence type="ECO:0000313" key="2">
    <source>
        <dbReference type="EMBL" id="EJW02232.1"/>
    </source>
</evidence>
<evidence type="ECO:0000256" key="1">
    <source>
        <dbReference type="SAM" id="MobiDB-lite"/>
    </source>
</evidence>
<keyword evidence="3" id="KW-1185">Reference proteome</keyword>
<dbReference type="GO" id="GO:0006369">
    <property type="term" value="P:termination of RNA polymerase II transcription"/>
    <property type="evidence" value="ECO:0007669"/>
    <property type="project" value="InterPro"/>
</dbReference>
<organism evidence="2 3">
    <name type="scientific">Edhazardia aedis (strain USNM 41457)</name>
    <name type="common">Microsporidian parasite</name>
    <dbReference type="NCBI Taxonomy" id="1003232"/>
    <lineage>
        <taxon>Eukaryota</taxon>
        <taxon>Fungi</taxon>
        <taxon>Fungi incertae sedis</taxon>
        <taxon>Microsporidia</taxon>
        <taxon>Edhazardia</taxon>
    </lineage>
</organism>
<feature type="region of interest" description="Disordered" evidence="1">
    <location>
        <begin position="1"/>
        <end position="26"/>
    </location>
</feature>
<dbReference type="EMBL" id="AFBI03000003">
    <property type="protein sequence ID" value="EJW02232.1"/>
    <property type="molecule type" value="Genomic_DNA"/>
</dbReference>
<dbReference type="GO" id="GO:0000993">
    <property type="term" value="F:RNA polymerase II complex binding"/>
    <property type="evidence" value="ECO:0007669"/>
    <property type="project" value="InterPro"/>
</dbReference>
<dbReference type="PANTHER" id="PTHR15921">
    <property type="entry name" value="PRE-MRNA CLEAVAGE COMPLEX II"/>
    <property type="match status" value="1"/>
</dbReference>
<protein>
    <submittedName>
        <fullName evidence="2">Uncharacterized protein</fullName>
    </submittedName>
</protein>
<reference evidence="3" key="2">
    <citation type="submission" date="2015-07" db="EMBL/GenBank/DDBJ databases">
        <title>Contrasting host-pathogen interactions and genome evolution in two generalist and specialist microsporidian pathogens of mosquitoes.</title>
        <authorList>
            <consortium name="The Broad Institute Genomics Platform"/>
            <consortium name="The Broad Institute Genome Sequencing Center for Infectious Disease"/>
            <person name="Cuomo C.A."/>
            <person name="Sanscrainte N.D."/>
            <person name="Goldberg J.M."/>
            <person name="Heiman D."/>
            <person name="Young S."/>
            <person name="Zeng Q."/>
            <person name="Becnel J.J."/>
            <person name="Birren B.W."/>
        </authorList>
    </citation>
    <scope>NUCLEOTIDE SEQUENCE [LARGE SCALE GENOMIC DNA]</scope>
    <source>
        <strain evidence="3">USNM 41457</strain>
    </source>
</reference>
<dbReference type="AlphaFoldDB" id="J9DLJ5"/>
<sequence length="468" mass="53509">MVEPVEKKSTALNDENTQKQTKIEKIEDFNVKKPPMPIELLFYKNRGNDSLYGNHTTTRQSSVSTKKFKTDINYSNAQSVNYQARYSSDSELTKRSYNPIGVNYKSGYASYFLNEEKCSKESDNVSSNVNLPVVKKLVYPTSPSPMSFSRHNVDSSVYASNIGVTTIKSRYASMFAENPTNLTVKPQIQPAEGLIAGKFKSDPVVVNKSGYASYFKTAEDVSVKRPILSIEPPILKHLRDKTENKKDIIPPTSYVKPIQSNFNNAYRSSYAKYFINEQNTADNEEKKTDLDTQNLPVFHLETPDSIKSTKDENVDGEKDIQNMLSGENIVLEADIDLIMFPLQCNICSQRFRSTTDGKDELSTHLDDHLRRARNKEISSSHCRDYFANTLDFIKSKIINLDLQALNEFLEKDIDKMKKEEAFKVDDNTFCDICGEKIDNEWCDEIDDWVVFDIIKIADSKYRHKKCVF</sequence>
<dbReference type="VEuPathDB" id="MicrosporidiaDB:EDEG_00303"/>
<dbReference type="STRING" id="1003232.J9DLJ5"/>
<reference evidence="2 3" key="1">
    <citation type="submission" date="2011-08" db="EMBL/GenBank/DDBJ databases">
        <authorList>
            <person name="Liu Z.J."/>
            <person name="Shi F.L."/>
            <person name="Lu J.Q."/>
            <person name="Li M."/>
            <person name="Wang Z.L."/>
        </authorList>
    </citation>
    <scope>NUCLEOTIDE SEQUENCE [LARGE SCALE GENOMIC DNA]</scope>
    <source>
        <strain evidence="2 3">USNM 41457</strain>
    </source>
</reference>
<evidence type="ECO:0000313" key="3">
    <source>
        <dbReference type="Proteomes" id="UP000003163"/>
    </source>
</evidence>
<dbReference type="GO" id="GO:0003729">
    <property type="term" value="F:mRNA binding"/>
    <property type="evidence" value="ECO:0007669"/>
    <property type="project" value="InterPro"/>
</dbReference>
<comment type="caution">
    <text evidence="2">The sequence shown here is derived from an EMBL/GenBank/DDBJ whole genome shotgun (WGS) entry which is preliminary data.</text>
</comment>
<dbReference type="GO" id="GO:0031124">
    <property type="term" value="P:mRNA 3'-end processing"/>
    <property type="evidence" value="ECO:0007669"/>
    <property type="project" value="InterPro"/>
</dbReference>